<feature type="transmembrane region" description="Helical" evidence="5">
    <location>
        <begin position="111"/>
        <end position="139"/>
    </location>
</feature>
<dbReference type="Pfam" id="PF02361">
    <property type="entry name" value="CbiQ"/>
    <property type="match status" value="1"/>
</dbReference>
<name>A0ABY1RF74_9MICO</name>
<feature type="transmembrane region" description="Helical" evidence="5">
    <location>
        <begin position="248"/>
        <end position="266"/>
    </location>
</feature>
<comment type="subcellular location">
    <subcellularLocation>
        <location evidence="1">Membrane</location>
        <topology evidence="1">Multi-pass membrane protein</topology>
    </subcellularLocation>
</comment>
<protein>
    <submittedName>
        <fullName evidence="6">Energy-coupling factor transport system permease protein</fullName>
    </submittedName>
</protein>
<dbReference type="CDD" id="cd16914">
    <property type="entry name" value="EcfT"/>
    <property type="match status" value="1"/>
</dbReference>
<dbReference type="InterPro" id="IPR003339">
    <property type="entry name" value="ABC/ECF_trnsptr_transmembrane"/>
</dbReference>
<gene>
    <name evidence="6" type="ORF">SAMN06295909_2958</name>
</gene>
<sequence length="276" mass="30088">MSTTTIDPYASSTAPAGRFLYRLNPLAKLGAPLPVIFLLAFTRDPVTPALFIALAVVVILVGARLTRTVALLLFVALPLVVAIMSFSFGLWTDPSRVDQSVLLFQVGDYRFFLGALLVGLATALRLAALLVLACIGGLTSTGPEFVRAMIQQLHVPYRIGYTALAAYRFVPRFGHELEVIRSAHRVRGMAEGRGPIAAVRRAAGTVVPLLAGAIRHAERVALAMDARAFGAHPQRTERTRIPFRTRDWCFMIVFWLVSAALLWWSLAAGPGPVIWN</sequence>
<keyword evidence="7" id="KW-1185">Reference proteome</keyword>
<comment type="caution">
    <text evidence="6">The sequence shown here is derived from an EMBL/GenBank/DDBJ whole genome shotgun (WGS) entry which is preliminary data.</text>
</comment>
<dbReference type="Proteomes" id="UP000194464">
    <property type="component" value="Unassembled WGS sequence"/>
</dbReference>
<accession>A0ABY1RF74</accession>
<dbReference type="PANTHER" id="PTHR33514:SF13">
    <property type="entry name" value="PROTEIN ABCI12, CHLOROPLASTIC"/>
    <property type="match status" value="1"/>
</dbReference>
<evidence type="ECO:0000313" key="7">
    <source>
        <dbReference type="Proteomes" id="UP000194464"/>
    </source>
</evidence>
<dbReference type="RefSeq" id="WP_086474598.1">
    <property type="nucleotide sequence ID" value="NZ_FXWJ01000004.1"/>
</dbReference>
<evidence type="ECO:0000256" key="1">
    <source>
        <dbReference type="ARBA" id="ARBA00004141"/>
    </source>
</evidence>
<proteinExistence type="predicted"/>
<reference evidence="6 7" key="1">
    <citation type="submission" date="2017-04" db="EMBL/GenBank/DDBJ databases">
        <authorList>
            <person name="Varghese N."/>
            <person name="Submissions S."/>
        </authorList>
    </citation>
    <scope>NUCLEOTIDE SEQUENCE [LARGE SCALE GENOMIC DNA]</scope>
    <source>
        <strain evidence="6 7">VKM Ac-1784</strain>
    </source>
</reference>
<evidence type="ECO:0000256" key="2">
    <source>
        <dbReference type="ARBA" id="ARBA00022692"/>
    </source>
</evidence>
<keyword evidence="3 5" id="KW-1133">Transmembrane helix</keyword>
<evidence type="ECO:0000313" key="6">
    <source>
        <dbReference type="EMBL" id="SMQ72695.1"/>
    </source>
</evidence>
<feature type="transmembrane region" description="Helical" evidence="5">
    <location>
        <begin position="70"/>
        <end position="91"/>
    </location>
</feature>
<dbReference type="PANTHER" id="PTHR33514">
    <property type="entry name" value="PROTEIN ABCI12, CHLOROPLASTIC"/>
    <property type="match status" value="1"/>
</dbReference>
<dbReference type="EMBL" id="FXWJ01000004">
    <property type="protein sequence ID" value="SMQ72695.1"/>
    <property type="molecule type" value="Genomic_DNA"/>
</dbReference>
<evidence type="ECO:0000256" key="5">
    <source>
        <dbReference type="SAM" id="Phobius"/>
    </source>
</evidence>
<evidence type="ECO:0000256" key="4">
    <source>
        <dbReference type="ARBA" id="ARBA00023136"/>
    </source>
</evidence>
<organism evidence="6 7">
    <name type="scientific">Plantibacter elymi</name>
    <name type="common">nom. nud.</name>
    <dbReference type="NCBI Taxonomy" id="199708"/>
    <lineage>
        <taxon>Bacteria</taxon>
        <taxon>Bacillati</taxon>
        <taxon>Actinomycetota</taxon>
        <taxon>Actinomycetes</taxon>
        <taxon>Micrococcales</taxon>
        <taxon>Microbacteriaceae</taxon>
        <taxon>Plantibacter</taxon>
    </lineage>
</organism>
<evidence type="ECO:0000256" key="3">
    <source>
        <dbReference type="ARBA" id="ARBA00022989"/>
    </source>
</evidence>
<keyword evidence="4 5" id="KW-0472">Membrane</keyword>
<keyword evidence="2 5" id="KW-0812">Transmembrane</keyword>
<feature type="transmembrane region" description="Helical" evidence="5">
    <location>
        <begin position="46"/>
        <end position="63"/>
    </location>
</feature>